<evidence type="ECO:0000256" key="5">
    <source>
        <dbReference type="ARBA" id="ARBA00022692"/>
    </source>
</evidence>
<dbReference type="GO" id="GO:0005886">
    <property type="term" value="C:plasma membrane"/>
    <property type="evidence" value="ECO:0007669"/>
    <property type="project" value="UniProtKB-SubCell"/>
</dbReference>
<dbReference type="GO" id="GO:0022857">
    <property type="term" value="F:transmembrane transporter activity"/>
    <property type="evidence" value="ECO:0007669"/>
    <property type="project" value="InterPro"/>
</dbReference>
<keyword evidence="10" id="KW-1185">Reference proteome</keyword>
<gene>
    <name evidence="9" type="ORF">ACELLULO517_13860</name>
</gene>
<keyword evidence="6 8" id="KW-1133">Transmembrane helix</keyword>
<keyword evidence="4" id="KW-0997">Cell inner membrane</keyword>
<keyword evidence="5 8" id="KW-0812">Transmembrane</keyword>
<keyword evidence="2" id="KW-0813">Transport</keyword>
<keyword evidence="7 8" id="KW-0472">Membrane</keyword>
<comment type="subcellular location">
    <subcellularLocation>
        <location evidence="1">Cell membrane</location>
        <topology evidence="1">Multi-pass membrane protein</topology>
    </subcellularLocation>
</comment>
<sequence>MPSIAFRRWSTACNWPFREGKVLSDTRINISAGAKARPRSALLQNWRQHVVYAGFVIIFIFFAVTLQDRGFLHANNLLNIARQTAMVSVMAVTMTFVLSAGEIDLSVGSIAGLASVVTAMGVGSFGVIGGIVGGLGTGLVMGLINGLLTTTIGIPSFLVTLAMMGVASGSAMWISNTAAVPIIDRAYNFSFGSGNIGPVPTLLIWMAVFAVIGHVVLRRTSFGRKVLATGGSEAAARYSGVDTRSIKLRVMMLSALAAAVAGMLYAGRLHSGRFQLGEGDELSVIAAAVLGGTSLFGGRGTVIGSIVGALMIGLINNGLILMGLEYSQQLVARGIIIILAVAVAGRNR</sequence>
<dbReference type="EMBL" id="JAESVA010000004">
    <property type="protein sequence ID" value="MCB8881329.1"/>
    <property type="molecule type" value="Genomic_DNA"/>
</dbReference>
<feature type="transmembrane region" description="Helical" evidence="8">
    <location>
        <begin position="250"/>
        <end position="270"/>
    </location>
</feature>
<dbReference type="Proteomes" id="UP000721844">
    <property type="component" value="Unassembled WGS sequence"/>
</dbReference>
<dbReference type="CDD" id="cd06579">
    <property type="entry name" value="TM_PBP1_transp_AraH_like"/>
    <property type="match status" value="1"/>
</dbReference>
<name>A0A963Z246_9PROT</name>
<evidence type="ECO:0000256" key="6">
    <source>
        <dbReference type="ARBA" id="ARBA00022989"/>
    </source>
</evidence>
<accession>A0A963Z246</accession>
<feature type="transmembrane region" description="Helical" evidence="8">
    <location>
        <begin position="305"/>
        <end position="324"/>
    </location>
</feature>
<dbReference type="Pfam" id="PF02653">
    <property type="entry name" value="BPD_transp_2"/>
    <property type="match status" value="1"/>
</dbReference>
<feature type="transmembrane region" description="Helical" evidence="8">
    <location>
        <begin position="195"/>
        <end position="217"/>
    </location>
</feature>
<feature type="transmembrane region" description="Helical" evidence="8">
    <location>
        <begin position="110"/>
        <end position="135"/>
    </location>
</feature>
<dbReference type="PANTHER" id="PTHR32196">
    <property type="entry name" value="ABC TRANSPORTER PERMEASE PROTEIN YPHD-RELATED-RELATED"/>
    <property type="match status" value="1"/>
</dbReference>
<feature type="transmembrane region" description="Helical" evidence="8">
    <location>
        <begin position="78"/>
        <end position="98"/>
    </location>
</feature>
<evidence type="ECO:0000256" key="7">
    <source>
        <dbReference type="ARBA" id="ARBA00023136"/>
    </source>
</evidence>
<proteinExistence type="predicted"/>
<feature type="transmembrane region" description="Helical" evidence="8">
    <location>
        <begin position="49"/>
        <end position="66"/>
    </location>
</feature>
<dbReference type="AlphaFoldDB" id="A0A963Z246"/>
<protein>
    <submittedName>
        <fullName evidence="9">ABC transporter permease</fullName>
    </submittedName>
</protein>
<reference evidence="9 10" key="1">
    <citation type="journal article" date="2021" name="Microorganisms">
        <title>Acidisoma silvae sp. nov. and Acidisomacellulosilytica sp. nov., Two Acidophilic Bacteria Isolated from Decaying Wood, Hydrolyzing Cellulose and Producing Poly-3-hydroxybutyrate.</title>
        <authorList>
            <person name="Mieszkin S."/>
            <person name="Pouder E."/>
            <person name="Uroz S."/>
            <person name="Simon-Colin C."/>
            <person name="Alain K."/>
        </authorList>
    </citation>
    <scope>NUCLEOTIDE SEQUENCE [LARGE SCALE GENOMIC DNA]</scope>
    <source>
        <strain evidence="9 10">HW T5.17</strain>
    </source>
</reference>
<feature type="transmembrane region" description="Helical" evidence="8">
    <location>
        <begin position="147"/>
        <end position="175"/>
    </location>
</feature>
<dbReference type="PANTHER" id="PTHR32196:SF21">
    <property type="entry name" value="ABC TRANSPORTER PERMEASE PROTEIN YPHD-RELATED"/>
    <property type="match status" value="1"/>
</dbReference>
<evidence type="ECO:0000256" key="4">
    <source>
        <dbReference type="ARBA" id="ARBA00022519"/>
    </source>
</evidence>
<evidence type="ECO:0000256" key="8">
    <source>
        <dbReference type="SAM" id="Phobius"/>
    </source>
</evidence>
<dbReference type="InterPro" id="IPR001851">
    <property type="entry name" value="ABC_transp_permease"/>
</dbReference>
<evidence type="ECO:0000313" key="10">
    <source>
        <dbReference type="Proteomes" id="UP000721844"/>
    </source>
</evidence>
<evidence type="ECO:0000256" key="1">
    <source>
        <dbReference type="ARBA" id="ARBA00004651"/>
    </source>
</evidence>
<keyword evidence="3" id="KW-1003">Cell membrane</keyword>
<evidence type="ECO:0000256" key="2">
    <source>
        <dbReference type="ARBA" id="ARBA00022448"/>
    </source>
</evidence>
<organism evidence="9 10">
    <name type="scientific">Acidisoma cellulosilyticum</name>
    <dbReference type="NCBI Taxonomy" id="2802395"/>
    <lineage>
        <taxon>Bacteria</taxon>
        <taxon>Pseudomonadati</taxon>
        <taxon>Pseudomonadota</taxon>
        <taxon>Alphaproteobacteria</taxon>
        <taxon>Acetobacterales</taxon>
        <taxon>Acidocellaceae</taxon>
        <taxon>Acidisoma</taxon>
    </lineage>
</organism>
<comment type="caution">
    <text evidence="9">The sequence shown here is derived from an EMBL/GenBank/DDBJ whole genome shotgun (WGS) entry which is preliminary data.</text>
</comment>
<evidence type="ECO:0000313" key="9">
    <source>
        <dbReference type="EMBL" id="MCB8881329.1"/>
    </source>
</evidence>
<evidence type="ECO:0000256" key="3">
    <source>
        <dbReference type="ARBA" id="ARBA00022475"/>
    </source>
</evidence>